<dbReference type="SUPFAM" id="SSF49899">
    <property type="entry name" value="Concanavalin A-like lectins/glucanases"/>
    <property type="match status" value="1"/>
</dbReference>
<evidence type="ECO:0008006" key="3">
    <source>
        <dbReference type="Google" id="ProtNLM"/>
    </source>
</evidence>
<sequence length="377" mass="39814">MTGASDRTFEAWINVSTSAPASNLAITDYGINQAGARNTFLVDGNRGLRFVSGGTNANINSAVEVITPGQWTHVAFVLNNGTGFMYVNGVEVVTGNLSSVNTSTTGANLTIGERVSGGSIPFMGEIDEVRIWNIALDTLQIRANMNQTLCNYPTGLAAYFPLNEGVANGTNTSVTTTEDKISSSFATLSGFALTGTTSNWVPGAPVTGGNTFDTLTVTDCISYLSPSGKYNYTTSGTYSDTIPNSVGCDSILSINLTLVNNPTFANLTIDTCASYTVPSGKRTLTISGSYLDTIPNAQGCDSIIAINLTVTIISKAVNTSGNNRLTAAEAGGKYQWLNCTNGYTILQNDTNRFLDLLLVDHLPFKSSKMDVLTQQPA</sequence>
<dbReference type="InterPro" id="IPR013320">
    <property type="entry name" value="ConA-like_dom_sf"/>
</dbReference>
<proteinExistence type="predicted"/>
<comment type="caution">
    <text evidence="1">The sequence shown here is derived from an EMBL/GenBank/DDBJ whole genome shotgun (WGS) entry which is preliminary data.</text>
</comment>
<evidence type="ECO:0000313" key="1">
    <source>
        <dbReference type="EMBL" id="NBG65424.1"/>
    </source>
</evidence>
<evidence type="ECO:0000313" key="2">
    <source>
        <dbReference type="Proteomes" id="UP000470771"/>
    </source>
</evidence>
<dbReference type="GO" id="GO:0004553">
    <property type="term" value="F:hydrolase activity, hydrolyzing O-glycosyl compounds"/>
    <property type="evidence" value="ECO:0007669"/>
    <property type="project" value="UniProtKB-ARBA"/>
</dbReference>
<accession>A0A6N9NHW9</accession>
<gene>
    <name evidence="1" type="ORF">GQN54_04815</name>
</gene>
<dbReference type="GO" id="GO:0005975">
    <property type="term" value="P:carbohydrate metabolic process"/>
    <property type="evidence" value="ECO:0007669"/>
    <property type="project" value="UniProtKB-ARBA"/>
</dbReference>
<dbReference type="Gene3D" id="2.60.120.200">
    <property type="match status" value="1"/>
</dbReference>
<dbReference type="EMBL" id="WWNE01000005">
    <property type="protein sequence ID" value="NBG65424.1"/>
    <property type="molecule type" value="Genomic_DNA"/>
</dbReference>
<keyword evidence="2" id="KW-1185">Reference proteome</keyword>
<protein>
    <recommendedName>
        <fullName evidence="3">LamG-like jellyroll fold domain-containing protein</fullName>
    </recommendedName>
</protein>
<name>A0A6N9NHW9_9FLAO</name>
<dbReference type="Proteomes" id="UP000470771">
    <property type="component" value="Unassembled WGS sequence"/>
</dbReference>
<organism evidence="1 2">
    <name type="scientific">Acidiluteibacter ferrifornacis</name>
    <dbReference type="NCBI Taxonomy" id="2692424"/>
    <lineage>
        <taxon>Bacteria</taxon>
        <taxon>Pseudomonadati</taxon>
        <taxon>Bacteroidota</taxon>
        <taxon>Flavobacteriia</taxon>
        <taxon>Flavobacteriales</taxon>
        <taxon>Cryomorphaceae</taxon>
        <taxon>Acidiluteibacter</taxon>
    </lineage>
</organism>
<dbReference type="AlphaFoldDB" id="A0A6N9NHW9"/>
<reference evidence="1 2" key="1">
    <citation type="submission" date="2019-12" db="EMBL/GenBank/DDBJ databases">
        <authorList>
            <person name="Zhao J."/>
        </authorList>
    </citation>
    <scope>NUCLEOTIDE SEQUENCE [LARGE SCALE GENOMIC DNA]</scope>
    <source>
        <strain evidence="1 2">S-15</strain>
    </source>
</reference>
<dbReference type="Pfam" id="PF13385">
    <property type="entry name" value="Laminin_G_3"/>
    <property type="match status" value="1"/>
</dbReference>